<keyword evidence="5" id="KW-0175">Coiled coil</keyword>
<dbReference type="RefSeq" id="WP_045174218.1">
    <property type="nucleotide sequence ID" value="NZ_CP139957.1"/>
</dbReference>
<keyword evidence="9" id="KW-1185">Reference proteome</keyword>
<keyword evidence="2 6" id="KW-0812">Transmembrane</keyword>
<comment type="subcellular location">
    <subcellularLocation>
        <location evidence="1">Membrane</location>
        <topology evidence="1">Multi-pass membrane protein</topology>
    </subcellularLocation>
</comment>
<evidence type="ECO:0000256" key="3">
    <source>
        <dbReference type="ARBA" id="ARBA00022989"/>
    </source>
</evidence>
<feature type="transmembrane region" description="Helical" evidence="6">
    <location>
        <begin position="200"/>
        <end position="220"/>
    </location>
</feature>
<feature type="coiled-coil region" evidence="5">
    <location>
        <begin position="42"/>
        <end position="69"/>
    </location>
</feature>
<feature type="transmembrane region" description="Helical" evidence="6">
    <location>
        <begin position="226"/>
        <end position="247"/>
    </location>
</feature>
<evidence type="ECO:0000313" key="8">
    <source>
        <dbReference type="EMBL" id="WPX09495.1"/>
    </source>
</evidence>
<dbReference type="Pfam" id="PF04893">
    <property type="entry name" value="Yip1"/>
    <property type="match status" value="1"/>
</dbReference>
<evidence type="ECO:0000256" key="5">
    <source>
        <dbReference type="SAM" id="Coils"/>
    </source>
</evidence>
<name>A0ABZ0U5B6_9FIRM</name>
<evidence type="ECO:0000259" key="7">
    <source>
        <dbReference type="Pfam" id="PF04893"/>
    </source>
</evidence>
<feature type="transmembrane region" description="Helical" evidence="6">
    <location>
        <begin position="259"/>
        <end position="281"/>
    </location>
</feature>
<keyword evidence="3 6" id="KW-1133">Transmembrane helix</keyword>
<keyword evidence="4 6" id="KW-0472">Membrane</keyword>
<dbReference type="InterPro" id="IPR006977">
    <property type="entry name" value="Yip1_dom"/>
</dbReference>
<proteinExistence type="predicted"/>
<evidence type="ECO:0000313" key="9">
    <source>
        <dbReference type="Proteomes" id="UP001322744"/>
    </source>
</evidence>
<dbReference type="Proteomes" id="UP001322744">
    <property type="component" value="Chromosome"/>
</dbReference>
<evidence type="ECO:0000256" key="4">
    <source>
        <dbReference type="ARBA" id="ARBA00023136"/>
    </source>
</evidence>
<feature type="domain" description="Yip1" evidence="7">
    <location>
        <begin position="96"/>
        <end position="277"/>
    </location>
</feature>
<feature type="transmembrane region" description="Helical" evidence="6">
    <location>
        <begin position="117"/>
        <end position="137"/>
    </location>
</feature>
<reference evidence="8 9" key="1">
    <citation type="submission" date="2023-12" db="EMBL/GenBank/DDBJ databases">
        <authorList>
            <person name="Manesh M.J.H."/>
            <person name="Bing R.G."/>
            <person name="Willard D.J."/>
            <person name="Kelly R.M."/>
        </authorList>
    </citation>
    <scope>NUCLEOTIDE SEQUENCE [LARGE SCALE GENOMIC DNA]</scope>
    <source>
        <strain evidence="8 9">DSM 8977</strain>
    </source>
</reference>
<sequence length="378" mass="42185">MTNCPYCGRELQEGEICTCREAQTTVSQTGNQASDGEVINDKQNVENVNEDIKKQNGEQTENASEEKKKNLEITLKINQGVNIAFRYCYITIKFAWAFLKSPFDFISKVIQNNDYKAGILFAILASLFVSLQNIVLAGKGIKLVEDFIGASGLLSSTFEEFSFRAFLYNFIVLFLLYLLYCGIIKVAFMIFKESVDFKAILGAIGVSLIPIIWVGLINLLLQFITIWLVILLGIFGIITNTVLNFWSIRTLLKDKDTNALYLTATTYIVCIIVVAIIMFALSGGMASSGGIGTTSFSSNSIIGTWSDDKDTITFNPDGTFKANYYWAGGNWEIDGDKLYITGFLTGKEGYYYKIKGNKLILEPIPGSGRGNYEFYRVR</sequence>
<organism evidence="8 9">
    <name type="scientific">Anaerocellum danielii</name>
    <dbReference type="NCBI Taxonomy" id="1387557"/>
    <lineage>
        <taxon>Bacteria</taxon>
        <taxon>Bacillati</taxon>
        <taxon>Bacillota</taxon>
        <taxon>Bacillota incertae sedis</taxon>
        <taxon>Caldicellulosiruptorales</taxon>
        <taxon>Caldicellulosiruptoraceae</taxon>
        <taxon>Anaerocellum</taxon>
    </lineage>
</organism>
<gene>
    <name evidence="8" type="ORF">SOJ16_000707</name>
</gene>
<evidence type="ECO:0000256" key="2">
    <source>
        <dbReference type="ARBA" id="ARBA00022692"/>
    </source>
</evidence>
<protein>
    <submittedName>
        <fullName evidence="8">YIP1 family protein</fullName>
    </submittedName>
</protein>
<dbReference type="EMBL" id="CP139957">
    <property type="protein sequence ID" value="WPX09495.1"/>
    <property type="molecule type" value="Genomic_DNA"/>
</dbReference>
<feature type="transmembrane region" description="Helical" evidence="6">
    <location>
        <begin position="166"/>
        <end position="188"/>
    </location>
</feature>
<evidence type="ECO:0000256" key="6">
    <source>
        <dbReference type="SAM" id="Phobius"/>
    </source>
</evidence>
<accession>A0ABZ0U5B6</accession>
<evidence type="ECO:0000256" key="1">
    <source>
        <dbReference type="ARBA" id="ARBA00004141"/>
    </source>
</evidence>